<comment type="similarity">
    <text evidence="2 7">Belongs to the ExbD/TolR family.</text>
</comment>
<evidence type="ECO:0000256" key="7">
    <source>
        <dbReference type="RuleBase" id="RU003879"/>
    </source>
</evidence>
<keyword evidence="6 8" id="KW-0472">Membrane</keyword>
<dbReference type="EMBL" id="JBBKTX010000001">
    <property type="protein sequence ID" value="MFK4750948.1"/>
    <property type="molecule type" value="Genomic_DNA"/>
</dbReference>
<keyword evidence="7" id="KW-0653">Protein transport</keyword>
<dbReference type="PANTHER" id="PTHR30558">
    <property type="entry name" value="EXBD MEMBRANE COMPONENT OF PMF-DRIVEN MACROMOLECULE IMPORT SYSTEM"/>
    <property type="match status" value="1"/>
</dbReference>
<organism evidence="9 10">
    <name type="scientific">Oceanobacter antarcticus</name>
    <dbReference type="NCBI Taxonomy" id="3133425"/>
    <lineage>
        <taxon>Bacteria</taxon>
        <taxon>Pseudomonadati</taxon>
        <taxon>Pseudomonadota</taxon>
        <taxon>Gammaproteobacteria</taxon>
        <taxon>Oceanospirillales</taxon>
        <taxon>Oceanospirillaceae</taxon>
        <taxon>Oceanobacter</taxon>
    </lineage>
</organism>
<sequence length="141" mass="15185">MLQSHSLLTPHASRNNDDNMIPLINIVFLLLIFFMVAGQIRALPNAELILPKAALEQAEGQSDLRLEVSQQGDMTLDGIACTAEQLATQLQALPQPSSVAVGIFADQRATAAALENALAVVRQFSFQSVRLYAEAPEGSVK</sequence>
<evidence type="ECO:0000256" key="1">
    <source>
        <dbReference type="ARBA" id="ARBA00004162"/>
    </source>
</evidence>
<keyword evidence="7" id="KW-0813">Transport</keyword>
<protein>
    <submittedName>
        <fullName evidence="9">Biopolymer transporter ExbD</fullName>
    </submittedName>
</protein>
<evidence type="ECO:0000313" key="10">
    <source>
        <dbReference type="Proteomes" id="UP001620597"/>
    </source>
</evidence>
<comment type="caution">
    <text evidence="9">The sequence shown here is derived from an EMBL/GenBank/DDBJ whole genome shotgun (WGS) entry which is preliminary data.</text>
</comment>
<keyword evidence="4 7" id="KW-0812">Transmembrane</keyword>
<evidence type="ECO:0000256" key="2">
    <source>
        <dbReference type="ARBA" id="ARBA00005811"/>
    </source>
</evidence>
<comment type="subcellular location">
    <subcellularLocation>
        <location evidence="1">Cell membrane</location>
        <topology evidence="1">Single-pass membrane protein</topology>
    </subcellularLocation>
    <subcellularLocation>
        <location evidence="7">Cell membrane</location>
        <topology evidence="7">Single-pass type II membrane protein</topology>
    </subcellularLocation>
</comment>
<evidence type="ECO:0000256" key="6">
    <source>
        <dbReference type="ARBA" id="ARBA00023136"/>
    </source>
</evidence>
<dbReference type="Pfam" id="PF02472">
    <property type="entry name" value="ExbD"/>
    <property type="match status" value="1"/>
</dbReference>
<evidence type="ECO:0000256" key="3">
    <source>
        <dbReference type="ARBA" id="ARBA00022475"/>
    </source>
</evidence>
<evidence type="ECO:0000256" key="8">
    <source>
        <dbReference type="SAM" id="Phobius"/>
    </source>
</evidence>
<dbReference type="Proteomes" id="UP001620597">
    <property type="component" value="Unassembled WGS sequence"/>
</dbReference>
<evidence type="ECO:0000256" key="4">
    <source>
        <dbReference type="ARBA" id="ARBA00022692"/>
    </source>
</evidence>
<proteinExistence type="inferred from homology"/>
<feature type="transmembrane region" description="Helical" evidence="8">
    <location>
        <begin position="20"/>
        <end position="38"/>
    </location>
</feature>
<keyword evidence="10" id="KW-1185">Reference proteome</keyword>
<evidence type="ECO:0000256" key="5">
    <source>
        <dbReference type="ARBA" id="ARBA00022989"/>
    </source>
</evidence>
<dbReference type="RefSeq" id="WP_416204489.1">
    <property type="nucleotide sequence ID" value="NZ_JBBKTX010000001.1"/>
</dbReference>
<gene>
    <name evidence="9" type="ORF">WG929_00860</name>
</gene>
<keyword evidence="5 8" id="KW-1133">Transmembrane helix</keyword>
<accession>A0ABW8NDG4</accession>
<reference evidence="9 10" key="1">
    <citation type="submission" date="2024-03" db="EMBL/GenBank/DDBJ databases">
        <title>High-quality draft genome sequence of Oceanobacter sp. wDCs-4.</title>
        <authorList>
            <person name="Dong C."/>
        </authorList>
    </citation>
    <scope>NUCLEOTIDE SEQUENCE [LARGE SCALE GENOMIC DNA]</scope>
    <source>
        <strain evidence="10">wDCs-4</strain>
    </source>
</reference>
<keyword evidence="3" id="KW-1003">Cell membrane</keyword>
<name>A0ABW8NDG4_9GAMM</name>
<dbReference type="InterPro" id="IPR003400">
    <property type="entry name" value="ExbD"/>
</dbReference>
<evidence type="ECO:0000313" key="9">
    <source>
        <dbReference type="EMBL" id="MFK4750948.1"/>
    </source>
</evidence>